<organism evidence="3 4">
    <name type="scientific">Zingiber officinale</name>
    <name type="common">Ginger</name>
    <name type="synonym">Amomum zingiber</name>
    <dbReference type="NCBI Taxonomy" id="94328"/>
    <lineage>
        <taxon>Eukaryota</taxon>
        <taxon>Viridiplantae</taxon>
        <taxon>Streptophyta</taxon>
        <taxon>Embryophyta</taxon>
        <taxon>Tracheophyta</taxon>
        <taxon>Spermatophyta</taxon>
        <taxon>Magnoliopsida</taxon>
        <taxon>Liliopsida</taxon>
        <taxon>Zingiberales</taxon>
        <taxon>Zingiberaceae</taxon>
        <taxon>Zingiber</taxon>
    </lineage>
</organism>
<name>A0A8J5C563_ZINOF</name>
<dbReference type="Pfam" id="PF13041">
    <property type="entry name" value="PPR_2"/>
    <property type="match status" value="2"/>
</dbReference>
<sequence>MRGFCTLNRENLKGEIAENVQQRLNSGESLCGASELSMYRMELVGSGGVTDVTVKAEEENSVKPERWRLYTLAMWRGALMAAATLANGMRRTKPLLSSPTLRNAAAAAAAAPFTPSRSLSSPAYDLPLLSADDEAVVSSAFSILRELRSKRRWTFLKSVHHPTGFTPVQFAHVLLRLRNHARLALGFFLFTRRHSLCNHDSLSFAAAVHVLARHRRRADALSLLQAAIRSLDTARSSSSAAAGDDDSPPEIFKTLAKTYRVFDSAPFVFDLLVRAYLQNKRLDRATHIVRILMSRGIQPSISTANALIRSVSRANGSDAGFEVYSQIFKPQAVGHGVSMKVRVSPNPGTFNTLLLALYREGNMEKSIKIRNEMETFGCDPTVFTYSILMSGFCDEGMMQDAKKLWEEMVTKGIKPDIVAFNTLIGGHCRAGEMEAAEDLYRNMTLTEIEPTVTTFEHLIGGHSKAGCVDSALLLYQDARRRGFGLQASVIDELLAAAREKGKVAEGMRILREETTREGFTPSRRSYEVLIGGLCEEGEVEEAAKLQAEMAGKGFGNSFEVYNAFVEGYKKRGDIEKAEMLKNEMITMGITIKV</sequence>
<dbReference type="InterPro" id="IPR002885">
    <property type="entry name" value="PPR_rpt"/>
</dbReference>
<dbReference type="AlphaFoldDB" id="A0A8J5C563"/>
<feature type="repeat" description="PPR" evidence="2">
    <location>
        <begin position="381"/>
        <end position="415"/>
    </location>
</feature>
<comment type="caution">
    <text evidence="3">The sequence shown here is derived from an EMBL/GenBank/DDBJ whole genome shotgun (WGS) entry which is preliminary data.</text>
</comment>
<feature type="repeat" description="PPR" evidence="2">
    <location>
        <begin position="522"/>
        <end position="556"/>
    </location>
</feature>
<accession>A0A8J5C563</accession>
<dbReference type="PROSITE" id="PS51375">
    <property type="entry name" value="PPR"/>
    <property type="match status" value="7"/>
</dbReference>
<feature type="repeat" description="PPR" evidence="2">
    <location>
        <begin position="265"/>
        <end position="299"/>
    </location>
</feature>
<dbReference type="NCBIfam" id="TIGR00756">
    <property type="entry name" value="PPR"/>
    <property type="match status" value="5"/>
</dbReference>
<dbReference type="EMBL" id="JACMSC010000020">
    <property type="protein sequence ID" value="KAG6471393.1"/>
    <property type="molecule type" value="Genomic_DNA"/>
</dbReference>
<dbReference type="Gene3D" id="1.25.40.10">
    <property type="entry name" value="Tetratricopeptide repeat domain"/>
    <property type="match status" value="4"/>
</dbReference>
<dbReference type="PANTHER" id="PTHR46862:SF5">
    <property type="entry name" value="OS02G0170000 PROTEIN"/>
    <property type="match status" value="1"/>
</dbReference>
<evidence type="ECO:0000313" key="4">
    <source>
        <dbReference type="Proteomes" id="UP000734854"/>
    </source>
</evidence>
<protein>
    <recommendedName>
        <fullName evidence="5">Pentatricopeptide repeat-containing protein</fullName>
    </recommendedName>
</protein>
<feature type="repeat" description="PPR" evidence="2">
    <location>
        <begin position="346"/>
        <end position="380"/>
    </location>
</feature>
<evidence type="ECO:0000256" key="1">
    <source>
        <dbReference type="ARBA" id="ARBA00022737"/>
    </source>
</evidence>
<dbReference type="InterPro" id="IPR011990">
    <property type="entry name" value="TPR-like_helical_dom_sf"/>
</dbReference>
<evidence type="ECO:0008006" key="5">
    <source>
        <dbReference type="Google" id="ProtNLM"/>
    </source>
</evidence>
<feature type="repeat" description="PPR" evidence="2">
    <location>
        <begin position="416"/>
        <end position="450"/>
    </location>
</feature>
<feature type="repeat" description="PPR" evidence="2">
    <location>
        <begin position="451"/>
        <end position="485"/>
    </location>
</feature>
<keyword evidence="4" id="KW-1185">Reference proteome</keyword>
<dbReference type="PANTHER" id="PTHR46862">
    <property type="entry name" value="OS07G0661900 PROTEIN"/>
    <property type="match status" value="1"/>
</dbReference>
<feature type="repeat" description="PPR" evidence="2">
    <location>
        <begin position="557"/>
        <end position="591"/>
    </location>
</feature>
<gene>
    <name evidence="3" type="ORF">ZIOFF_068834</name>
</gene>
<dbReference type="Proteomes" id="UP000734854">
    <property type="component" value="Unassembled WGS sequence"/>
</dbReference>
<reference evidence="3 4" key="1">
    <citation type="submission" date="2020-08" db="EMBL/GenBank/DDBJ databases">
        <title>Plant Genome Project.</title>
        <authorList>
            <person name="Zhang R.-G."/>
        </authorList>
    </citation>
    <scope>NUCLEOTIDE SEQUENCE [LARGE SCALE GENOMIC DNA]</scope>
    <source>
        <tissue evidence="3">Rhizome</tissue>
    </source>
</reference>
<dbReference type="Pfam" id="PF01535">
    <property type="entry name" value="PPR"/>
    <property type="match status" value="1"/>
</dbReference>
<evidence type="ECO:0000313" key="3">
    <source>
        <dbReference type="EMBL" id="KAG6471393.1"/>
    </source>
</evidence>
<dbReference type="Pfam" id="PF12854">
    <property type="entry name" value="PPR_1"/>
    <property type="match status" value="1"/>
</dbReference>
<proteinExistence type="predicted"/>
<keyword evidence="1" id="KW-0677">Repeat</keyword>
<evidence type="ECO:0000256" key="2">
    <source>
        <dbReference type="PROSITE-ProRule" id="PRU00708"/>
    </source>
</evidence>